<dbReference type="Proteomes" id="UP000309340">
    <property type="component" value="Unassembled WGS sequence"/>
</dbReference>
<proteinExistence type="predicted"/>
<name>A0A4U0VT01_9PEZI</name>
<reference evidence="1 2" key="1">
    <citation type="submission" date="2017-03" db="EMBL/GenBank/DDBJ databases">
        <title>Genomes of endolithic fungi from Antarctica.</title>
        <authorList>
            <person name="Coleine C."/>
            <person name="Masonjones S."/>
            <person name="Stajich J.E."/>
        </authorList>
    </citation>
    <scope>NUCLEOTIDE SEQUENCE [LARGE SCALE GENOMIC DNA]</scope>
    <source>
        <strain evidence="1 2">CCFEE 5184</strain>
    </source>
</reference>
<keyword evidence="2" id="KW-1185">Reference proteome</keyword>
<gene>
    <name evidence="1" type="ORF">B0A55_13479</name>
</gene>
<dbReference type="OrthoDB" id="3363286at2759"/>
<evidence type="ECO:0000313" key="2">
    <source>
        <dbReference type="Proteomes" id="UP000309340"/>
    </source>
</evidence>
<dbReference type="STRING" id="329884.A0A4U0VT01"/>
<dbReference type="EMBL" id="NAJQ01001862">
    <property type="protein sequence ID" value="TKA51805.1"/>
    <property type="molecule type" value="Genomic_DNA"/>
</dbReference>
<sequence length="140" mass="15585">ISVQKDVRWDPDTAERLLVSMRESVQHELSLGIRHKYVIPLSTISELEAWQEREDEGVAHMLRIVESSESKSQGCVEVHNLADVLGKEDVTLSDLGASWALQEKGARWLGLLESTRSVGLRTAVMRLEAFLGESKGKESG</sequence>
<protein>
    <submittedName>
        <fullName evidence="1">Uncharacterized protein</fullName>
    </submittedName>
</protein>
<feature type="non-terminal residue" evidence="1">
    <location>
        <position position="1"/>
    </location>
</feature>
<organism evidence="1 2">
    <name type="scientific">Friedmanniomyces simplex</name>
    <dbReference type="NCBI Taxonomy" id="329884"/>
    <lineage>
        <taxon>Eukaryota</taxon>
        <taxon>Fungi</taxon>
        <taxon>Dikarya</taxon>
        <taxon>Ascomycota</taxon>
        <taxon>Pezizomycotina</taxon>
        <taxon>Dothideomycetes</taxon>
        <taxon>Dothideomycetidae</taxon>
        <taxon>Mycosphaerellales</taxon>
        <taxon>Teratosphaeriaceae</taxon>
        <taxon>Friedmanniomyces</taxon>
    </lineage>
</organism>
<dbReference type="AlphaFoldDB" id="A0A4U0VT01"/>
<comment type="caution">
    <text evidence="1">The sequence shown here is derived from an EMBL/GenBank/DDBJ whole genome shotgun (WGS) entry which is preliminary data.</text>
</comment>
<accession>A0A4U0VT01</accession>
<evidence type="ECO:0000313" key="1">
    <source>
        <dbReference type="EMBL" id="TKA51805.1"/>
    </source>
</evidence>